<keyword evidence="3" id="KW-0378">Hydrolase</keyword>
<keyword evidence="3" id="KW-0645">Protease</keyword>
<dbReference type="AlphaFoldDB" id="A0A1M4SBP4"/>
<dbReference type="Pfam" id="PF00246">
    <property type="entry name" value="Peptidase_M14"/>
    <property type="match status" value="1"/>
</dbReference>
<name>A0A1M4SBP4_9FLAO</name>
<keyword evidence="3" id="KW-0121">Carboxypeptidase</keyword>
<comment type="caution">
    <text evidence="1">Lacks conserved residue(s) required for the propagation of feature annotation.</text>
</comment>
<evidence type="ECO:0000313" key="4">
    <source>
        <dbReference type="Proteomes" id="UP000184462"/>
    </source>
</evidence>
<feature type="domain" description="Peptidase M14" evidence="2">
    <location>
        <begin position="36"/>
        <end position="296"/>
    </location>
</feature>
<protein>
    <submittedName>
        <fullName evidence="3">Zinc carboxypeptidase</fullName>
    </submittedName>
</protein>
<keyword evidence="4" id="KW-1185">Reference proteome</keyword>
<dbReference type="PROSITE" id="PS52035">
    <property type="entry name" value="PEPTIDASE_M14"/>
    <property type="match status" value="1"/>
</dbReference>
<dbReference type="GO" id="GO:0006508">
    <property type="term" value="P:proteolysis"/>
    <property type="evidence" value="ECO:0007669"/>
    <property type="project" value="InterPro"/>
</dbReference>
<comment type="similarity">
    <text evidence="1">Belongs to the peptidase M14 family.</text>
</comment>
<dbReference type="EMBL" id="FQTW01000001">
    <property type="protein sequence ID" value="SHE29663.1"/>
    <property type="molecule type" value="Genomic_DNA"/>
</dbReference>
<dbReference type="GO" id="GO:0004181">
    <property type="term" value="F:metallocarboxypeptidase activity"/>
    <property type="evidence" value="ECO:0007669"/>
    <property type="project" value="InterPro"/>
</dbReference>
<dbReference type="STRING" id="1155689.SAMN05444278_10177"/>
<dbReference type="Gene3D" id="3.40.630.10">
    <property type="entry name" value="Zn peptidases"/>
    <property type="match status" value="1"/>
</dbReference>
<evidence type="ECO:0000256" key="1">
    <source>
        <dbReference type="PROSITE-ProRule" id="PRU01379"/>
    </source>
</evidence>
<reference evidence="3 4" key="1">
    <citation type="submission" date="2016-11" db="EMBL/GenBank/DDBJ databases">
        <authorList>
            <person name="Jaros S."/>
            <person name="Januszkiewicz K."/>
            <person name="Wedrychowicz H."/>
        </authorList>
    </citation>
    <scope>NUCLEOTIDE SEQUENCE [LARGE SCALE GENOMIC DNA]</scope>
    <source>
        <strain evidence="3 4">DSM 25661</strain>
    </source>
</reference>
<evidence type="ECO:0000259" key="2">
    <source>
        <dbReference type="PROSITE" id="PS52035"/>
    </source>
</evidence>
<dbReference type="SUPFAM" id="SSF53187">
    <property type="entry name" value="Zn-dependent exopeptidases"/>
    <property type="match status" value="1"/>
</dbReference>
<dbReference type="GO" id="GO:0008270">
    <property type="term" value="F:zinc ion binding"/>
    <property type="evidence" value="ECO:0007669"/>
    <property type="project" value="InterPro"/>
</dbReference>
<proteinExistence type="inferred from homology"/>
<gene>
    <name evidence="3" type="ORF">SAMN05444278_10177</name>
</gene>
<dbReference type="SMART" id="SM00631">
    <property type="entry name" value="Zn_pept"/>
    <property type="match status" value="1"/>
</dbReference>
<evidence type="ECO:0000313" key="3">
    <source>
        <dbReference type="EMBL" id="SHE29663.1"/>
    </source>
</evidence>
<sequence>MLWFTCVNFSFFTFVNMTLPLYFYKTLFRNYNQFKCDQLYGRLLLEDKVHTLNHKLSHHLSIKNEGNSVESRIITSFNLGNGPIKILVWSQMHGNESTSTKAIYDFLNWVTLNSNVSNQNLTDLLQKVTLKIIPILNPDAAFKYTRFNANNVDLNRDAKLQSQPETKVLFSIVESFQPDLCLNMHGQRTIFSAGQKPVPATLSFLSASSTKDRRISEVRLKSMAIINQMNAMLQNFIPQHVGRYNDGFNINCTGDYLHSVGIPTVLFESGHYTNDYEREVVRKYTFLSLFKAIEFATNFGEINIDESVERNYNEIPENQELFVDVIVENLQINQEVKRVGIKYEESPEGSYVVFKPLVVEIADKSSFYGHTIIDASRTLNHFKFKDLKVGDEFPELKINENVFVKKFKI</sequence>
<dbReference type="InterPro" id="IPR000834">
    <property type="entry name" value="Peptidase_M14"/>
</dbReference>
<dbReference type="Proteomes" id="UP000184462">
    <property type="component" value="Unassembled WGS sequence"/>
</dbReference>
<organism evidence="3 4">
    <name type="scientific">Psychroflexus salarius</name>
    <dbReference type="NCBI Taxonomy" id="1155689"/>
    <lineage>
        <taxon>Bacteria</taxon>
        <taxon>Pseudomonadati</taxon>
        <taxon>Bacteroidota</taxon>
        <taxon>Flavobacteriia</taxon>
        <taxon>Flavobacteriales</taxon>
        <taxon>Flavobacteriaceae</taxon>
        <taxon>Psychroflexus</taxon>
    </lineage>
</organism>
<accession>A0A1M4SBP4</accession>